<dbReference type="EMBL" id="CP133772">
    <property type="protein sequence ID" value="WYY00410.1"/>
    <property type="molecule type" value="Genomic_DNA"/>
</dbReference>
<dbReference type="AlphaFoldDB" id="A0AAX4NGX1"/>
<dbReference type="KEGG" id="omr:OXIME_000980"/>
<name>A0AAX4NGX1_9ARCH</name>
<gene>
    <name evidence="1" type="ORF">OXIME_000980</name>
</gene>
<organism evidence="1 2">
    <name type="scientific">Oxyplasma meridianum</name>
    <dbReference type="NCBI Taxonomy" id="3073602"/>
    <lineage>
        <taxon>Archaea</taxon>
        <taxon>Methanobacteriati</taxon>
        <taxon>Thermoplasmatota</taxon>
        <taxon>Thermoplasmata</taxon>
        <taxon>Thermoplasmatales</taxon>
        <taxon>Thermoplasmataceae</taxon>
        <taxon>Oxyplasma</taxon>
    </lineage>
</organism>
<dbReference type="RefSeq" id="WP_393970748.1">
    <property type="nucleotide sequence ID" value="NZ_CP133772.1"/>
</dbReference>
<sequence>MILDYVIQPSMTLIIDGVIHHLDSDLSHKLASKTYLSIPKKVIGFTYNAVSGSIASGRLTDISPCLERDRATEIAVPKLESLIGMKIDTIYFPGKEDFDFLFISAKNWEILKEYALFPEEYSVRLELNTLVVKHKKYKLYSKGTVVYKT</sequence>
<evidence type="ECO:0000313" key="2">
    <source>
        <dbReference type="Proteomes" id="UP001451606"/>
    </source>
</evidence>
<dbReference type="GeneID" id="95967716"/>
<reference evidence="1 2" key="1">
    <citation type="submission" date="2023-09" db="EMBL/GenBank/DDBJ databases">
        <authorList>
            <person name="Golyshina O.V."/>
            <person name="Lunev E.A."/>
            <person name="Bargiela R."/>
            <person name="Gaines M.C."/>
            <person name="Daum B."/>
            <person name="Bale N.J."/>
            <person name="Koenen M."/>
            <person name="Sinninghe Damst J.S."/>
            <person name="Yakimov M."/>
            <person name="Golyshin P.N."/>
        </authorList>
    </citation>
    <scope>NUCLEOTIDE SEQUENCE [LARGE SCALE GENOMIC DNA]</scope>
    <source>
        <strain evidence="1 2">M1</strain>
    </source>
</reference>
<dbReference type="Proteomes" id="UP001451606">
    <property type="component" value="Chromosome"/>
</dbReference>
<protein>
    <submittedName>
        <fullName evidence="1">Uncharacterized protein</fullName>
    </submittedName>
</protein>
<keyword evidence="2" id="KW-1185">Reference proteome</keyword>
<accession>A0AAX4NGX1</accession>
<evidence type="ECO:0000313" key="1">
    <source>
        <dbReference type="EMBL" id="WYY00410.1"/>
    </source>
</evidence>
<proteinExistence type="predicted"/>